<dbReference type="PANTHER" id="PTHR31616:SF10">
    <property type="entry name" value="TREHALASE"/>
    <property type="match status" value="1"/>
</dbReference>
<reference evidence="4" key="2">
    <citation type="journal article" date="2020" name="Microorganisms">
        <title>Osmotic Adaptation and Compatible Solute Biosynthesis of Phototrophic Bacteria as Revealed from Genome Analyses.</title>
        <authorList>
            <person name="Imhoff J.F."/>
            <person name="Rahn T."/>
            <person name="Kunzel S."/>
            <person name="Keller A."/>
            <person name="Neulinger S.C."/>
        </authorList>
    </citation>
    <scope>NUCLEOTIDE SEQUENCE</scope>
    <source>
        <strain evidence="4">DSM 11080</strain>
    </source>
</reference>
<proteinExistence type="predicted"/>
<dbReference type="InterPro" id="IPR008928">
    <property type="entry name" value="6-hairpin_glycosidase_sf"/>
</dbReference>
<keyword evidence="5" id="KW-1185">Reference proteome</keyword>
<accession>A0AAJ0XAC6</accession>
<reference evidence="4" key="1">
    <citation type="submission" date="2017-08" db="EMBL/GenBank/DDBJ databases">
        <authorList>
            <person name="Imhoff J.F."/>
            <person name="Rahn T."/>
            <person name="Kuenzel S."/>
            <person name="Neulinger S.C."/>
        </authorList>
    </citation>
    <scope>NUCLEOTIDE SEQUENCE</scope>
    <source>
        <strain evidence="4">DSM 11080</strain>
    </source>
</reference>
<dbReference type="GO" id="GO:0015927">
    <property type="term" value="F:trehalase activity"/>
    <property type="evidence" value="ECO:0007669"/>
    <property type="project" value="TreeGrafter"/>
</dbReference>
<evidence type="ECO:0000313" key="5">
    <source>
        <dbReference type="Proteomes" id="UP001296776"/>
    </source>
</evidence>
<dbReference type="PANTHER" id="PTHR31616">
    <property type="entry name" value="TREHALASE"/>
    <property type="match status" value="1"/>
</dbReference>
<dbReference type="RefSeq" id="WP_200346397.1">
    <property type="nucleotide sequence ID" value="NZ_NRSJ01000019.1"/>
</dbReference>
<evidence type="ECO:0000313" key="4">
    <source>
        <dbReference type="EMBL" id="MBK1705183.1"/>
    </source>
</evidence>
<name>A0AAJ0XAC6_9GAMM</name>
<dbReference type="InterPro" id="IPR045582">
    <property type="entry name" value="Trehalase-like_N"/>
</dbReference>
<feature type="domain" description="GH15-like" evidence="2">
    <location>
        <begin position="244"/>
        <end position="596"/>
    </location>
</feature>
<sequence length="637" mass="69133">MSDRPIADYALISDRHGAALVSRDGSIDWLCLPRFDAPAQLSGLLGADCGHFRIGPRADGQVEVKRRYLPETLVLETVFDCPEGQLVLRDALATGEEDQGDQLGRGAPHIVLRTLHCSAGRVAIEVDYAPRPEYGLIRPLLEPVAGGIATRGGASILRLSTDVQMQVEDCSARARFELRAGDGVGFALQHGSTATGLPERIMPAMIPARLERTIDDWRAWSGAHQAYEGPWSELVRHSGRVLYGLSYEPTGAIIAAPTTSLATCIGGSRNWDYRYSWVRDASLTLDALWVAACPTEAHRFFDFLGATALIQVREYGNLQVLFGIEGEHDLSERELPHLSGWRDSAPVRVGNAAWSQRQLDVYGEVMTAAYRVREQLQGLGDAGRRFLIEIADAAAARWQEQDHGIWEMRTPPRHYLHSKLMCWAALDRAILMAPDLGAEARSSAWRAAQTEIRNAILERGWSDAVGAYTQTFGGEDLDAAALMMPIVGFLPADDPRMLATMDAIEAHLTDEQGFVYRYLADDGLTGGEGPFLVCTFWLAQARAQAGQIDRARALFERAAGCANDVGLLSEQVAPNGGELLGNFPQAFSHIGLVNAAHAIAQAERTNGASKAIPPDRRTESAGTVSTDGLSLSGNQGG</sequence>
<dbReference type="EMBL" id="NRSJ01000019">
    <property type="protein sequence ID" value="MBK1705183.1"/>
    <property type="molecule type" value="Genomic_DNA"/>
</dbReference>
<dbReference type="InterPro" id="IPR011613">
    <property type="entry name" value="GH15-like"/>
</dbReference>
<protein>
    <submittedName>
        <fullName evidence="4">Glycoside hydrolase family 15</fullName>
    </submittedName>
</protein>
<feature type="compositionally biased region" description="Polar residues" evidence="1">
    <location>
        <begin position="620"/>
        <end position="637"/>
    </location>
</feature>
<keyword evidence="4" id="KW-0378">Hydrolase</keyword>
<gene>
    <name evidence="4" type="ORF">CKO40_11685</name>
</gene>
<dbReference type="Pfam" id="PF00723">
    <property type="entry name" value="Glyco_hydro_15"/>
    <property type="match status" value="1"/>
</dbReference>
<feature type="region of interest" description="Disordered" evidence="1">
    <location>
        <begin position="605"/>
        <end position="637"/>
    </location>
</feature>
<dbReference type="Gene3D" id="1.50.10.10">
    <property type="match status" value="1"/>
</dbReference>
<dbReference type="GO" id="GO:0005993">
    <property type="term" value="P:trehalose catabolic process"/>
    <property type="evidence" value="ECO:0007669"/>
    <property type="project" value="TreeGrafter"/>
</dbReference>
<comment type="caution">
    <text evidence="4">The sequence shown here is derived from an EMBL/GenBank/DDBJ whole genome shotgun (WGS) entry which is preliminary data.</text>
</comment>
<evidence type="ECO:0000259" key="2">
    <source>
        <dbReference type="Pfam" id="PF00723"/>
    </source>
</evidence>
<feature type="domain" description="Trehalase-like N-terminal" evidence="3">
    <location>
        <begin position="4"/>
        <end position="176"/>
    </location>
</feature>
<dbReference type="Pfam" id="PF19291">
    <property type="entry name" value="TREH_N"/>
    <property type="match status" value="1"/>
</dbReference>
<dbReference type="AlphaFoldDB" id="A0AAJ0XAC6"/>
<dbReference type="Proteomes" id="UP001296776">
    <property type="component" value="Unassembled WGS sequence"/>
</dbReference>
<dbReference type="InterPro" id="IPR012341">
    <property type="entry name" value="6hp_glycosidase-like_sf"/>
</dbReference>
<dbReference type="SUPFAM" id="SSF48208">
    <property type="entry name" value="Six-hairpin glycosidases"/>
    <property type="match status" value="1"/>
</dbReference>
<organism evidence="4 5">
    <name type="scientific">Halochromatium glycolicum</name>
    <dbReference type="NCBI Taxonomy" id="85075"/>
    <lineage>
        <taxon>Bacteria</taxon>
        <taxon>Pseudomonadati</taxon>
        <taxon>Pseudomonadota</taxon>
        <taxon>Gammaproteobacteria</taxon>
        <taxon>Chromatiales</taxon>
        <taxon>Chromatiaceae</taxon>
        <taxon>Halochromatium</taxon>
    </lineage>
</organism>
<evidence type="ECO:0000259" key="3">
    <source>
        <dbReference type="Pfam" id="PF19291"/>
    </source>
</evidence>
<evidence type="ECO:0000256" key="1">
    <source>
        <dbReference type="SAM" id="MobiDB-lite"/>
    </source>
</evidence>